<feature type="chain" id="PRO_5046674832" description="Sporulation lipoprotein YhcN/YlaJ (Spore_YhcN_YlaJ)" evidence="1">
    <location>
        <begin position="22"/>
        <end position="153"/>
    </location>
</feature>
<keyword evidence="1" id="KW-0732">Signal</keyword>
<comment type="caution">
    <text evidence="2">The sequence shown here is derived from an EMBL/GenBank/DDBJ whole genome shotgun (WGS) entry which is preliminary data.</text>
</comment>
<dbReference type="Proteomes" id="UP001596142">
    <property type="component" value="Unassembled WGS sequence"/>
</dbReference>
<evidence type="ECO:0008006" key="4">
    <source>
        <dbReference type="Google" id="ProtNLM"/>
    </source>
</evidence>
<reference evidence="3" key="1">
    <citation type="journal article" date="2019" name="Int. J. Syst. Evol. Microbiol.">
        <title>The Global Catalogue of Microorganisms (GCM) 10K type strain sequencing project: providing services to taxonomists for standard genome sequencing and annotation.</title>
        <authorList>
            <consortium name="The Broad Institute Genomics Platform"/>
            <consortium name="The Broad Institute Genome Sequencing Center for Infectious Disease"/>
            <person name="Wu L."/>
            <person name="Ma J."/>
        </authorList>
    </citation>
    <scope>NUCLEOTIDE SEQUENCE [LARGE SCALE GENOMIC DNA]</scope>
    <source>
        <strain evidence="3">CECT 7184</strain>
    </source>
</reference>
<keyword evidence="3" id="KW-1185">Reference proteome</keyword>
<dbReference type="RefSeq" id="WP_385942718.1">
    <property type="nucleotide sequence ID" value="NZ_JBHSOZ010000010.1"/>
</dbReference>
<name>A0ABW0YSJ7_9BACI</name>
<organism evidence="2 3">
    <name type="scientific">Thalassorhabdus alkalitolerans</name>
    <dbReference type="NCBI Taxonomy" id="2282697"/>
    <lineage>
        <taxon>Bacteria</taxon>
        <taxon>Bacillati</taxon>
        <taxon>Bacillota</taxon>
        <taxon>Bacilli</taxon>
        <taxon>Bacillales</taxon>
        <taxon>Bacillaceae</taxon>
        <taxon>Thalassorhabdus</taxon>
    </lineage>
</organism>
<protein>
    <recommendedName>
        <fullName evidence="4">Sporulation lipoprotein YhcN/YlaJ (Spore_YhcN_YlaJ)</fullName>
    </recommendedName>
</protein>
<evidence type="ECO:0000313" key="2">
    <source>
        <dbReference type="EMBL" id="MFC5714143.1"/>
    </source>
</evidence>
<dbReference type="EMBL" id="JBHSOZ010000010">
    <property type="protein sequence ID" value="MFC5714143.1"/>
    <property type="molecule type" value="Genomic_DNA"/>
</dbReference>
<proteinExistence type="predicted"/>
<accession>A0ABW0YSJ7</accession>
<sequence>MKLKHLTCVLLLIASFVFMTAGCQQPPEISGHTEVSPPEPVKNAAAPLQARAEEAKAIIRAMEEVTDVTAVSFEKELYIAPQVKHSARLRLKEIREAGHRKLTKRWPGMTIYLSTDQKAYMELEKLEREVHQRQLNKSDINKRLGKVQEYMKG</sequence>
<evidence type="ECO:0000313" key="3">
    <source>
        <dbReference type="Proteomes" id="UP001596142"/>
    </source>
</evidence>
<evidence type="ECO:0000256" key="1">
    <source>
        <dbReference type="SAM" id="SignalP"/>
    </source>
</evidence>
<dbReference type="PROSITE" id="PS51257">
    <property type="entry name" value="PROKAR_LIPOPROTEIN"/>
    <property type="match status" value="1"/>
</dbReference>
<feature type="signal peptide" evidence="1">
    <location>
        <begin position="1"/>
        <end position="21"/>
    </location>
</feature>
<gene>
    <name evidence="2" type="ORF">ACFPU1_15440</name>
</gene>